<dbReference type="InterPro" id="IPR011009">
    <property type="entry name" value="Kinase-like_dom_sf"/>
</dbReference>
<evidence type="ECO:0000256" key="8">
    <source>
        <dbReference type="SAM" id="MobiDB-lite"/>
    </source>
</evidence>
<dbReference type="RefSeq" id="WP_078841533.1">
    <property type="nucleotide sequence ID" value="NZ_KQ257829.1"/>
</dbReference>
<dbReference type="SMART" id="SM00220">
    <property type="entry name" value="S_TKc"/>
    <property type="match status" value="1"/>
</dbReference>
<dbReference type="Pfam" id="PF01471">
    <property type="entry name" value="PG_binding_1"/>
    <property type="match status" value="1"/>
</dbReference>
<protein>
    <recommendedName>
        <fullName evidence="2">non-specific serine/threonine protein kinase</fullName>
        <ecNumber evidence="2">2.7.11.1</ecNumber>
    </recommendedName>
</protein>
<evidence type="ECO:0000256" key="6">
    <source>
        <dbReference type="ARBA" id="ARBA00022840"/>
    </source>
</evidence>
<dbReference type="InterPro" id="IPR002477">
    <property type="entry name" value="Peptidoglycan-bd-like"/>
</dbReference>
<dbReference type="PANTHER" id="PTHR43671:SF13">
    <property type="entry name" value="SERINE_THREONINE-PROTEIN KINASE NEK2"/>
    <property type="match status" value="1"/>
</dbReference>
<dbReference type="PANTHER" id="PTHR43671">
    <property type="entry name" value="SERINE/THREONINE-PROTEIN KINASE NEK"/>
    <property type="match status" value="1"/>
</dbReference>
<dbReference type="OrthoDB" id="4326333at2"/>
<evidence type="ECO:0000256" key="1">
    <source>
        <dbReference type="ARBA" id="ARBA00010886"/>
    </source>
</evidence>
<accession>A0A0L0JWV8</accession>
<dbReference type="PATRIC" id="fig|42234.21.peg.6220"/>
<dbReference type="PROSITE" id="PS50011">
    <property type="entry name" value="PROTEIN_KINASE_DOM"/>
    <property type="match status" value="1"/>
</dbReference>
<dbReference type="InterPro" id="IPR036366">
    <property type="entry name" value="PGBDSf"/>
</dbReference>
<dbReference type="InterPro" id="IPR017441">
    <property type="entry name" value="Protein_kinase_ATP_BS"/>
</dbReference>
<dbReference type="Proteomes" id="UP000037151">
    <property type="component" value="Unassembled WGS sequence"/>
</dbReference>
<feature type="compositionally biased region" description="Low complexity" evidence="8">
    <location>
        <begin position="503"/>
        <end position="520"/>
    </location>
</feature>
<feature type="binding site" evidence="7">
    <location>
        <position position="57"/>
    </location>
    <ligand>
        <name>ATP</name>
        <dbReference type="ChEBI" id="CHEBI:30616"/>
    </ligand>
</feature>
<evidence type="ECO:0000313" key="11">
    <source>
        <dbReference type="Proteomes" id="UP000037151"/>
    </source>
</evidence>
<proteinExistence type="inferred from homology"/>
<sequence>MTNEAGALRLTGAQPLRLGDPDRVGPYATLALLGSGGMGRVYLGRSADDGPGLFAVKVIRPEYAEDPRFRRRFEREALVHDRIRTARAPRLRGTGFEAELLWMATEYIPSLDLADAVREDGALSTPAVWRLVAELGEALGVLAEAHVVHRDLKPSNVLLSDRGTHVIDFGIAKAVDVSAITGTGNRVGTPAYMSPEYLRTGHCDTASDVFSLAGTLIYAAVGRAPFGDGTGVDVMHRVAFEEPDAEVLAKVTAADPGLGALLASCLAKDPAERPTPAALTESATAHLTSPDWPEPLGTRVRELRQAYDVLHDMPVALVPHLRPRGHRPPLGSTPPPGPLSRPAPDAVMIPPIADSGVAQTPGSLAYGAAEPGELAGSQGPGSAADPNSRENTGSSEAAGPAGDSGSPGDANSPDPARSSSGSHPLLPGPGRRRRKRLIIATTGVSLCAVAAGTFVLTRPGTPASAAPPRNSVVTTGGAAPSPGASGSREPSGTKTISGDRSASDPADAPGGSPSAPTPDGSADEDTVSAGPTPSAGPSAGASDPGTTPGAESPSTDPEPPPTSCSYYAGNGPVGPGDSGKKVQQAQCLLVAHGYDIGGESGSYGAGTEAAVRRFQGSAGLNATGSVDRSTWGALRSG</sequence>
<dbReference type="GO" id="GO:0005524">
    <property type="term" value="F:ATP binding"/>
    <property type="evidence" value="ECO:0007669"/>
    <property type="project" value="UniProtKB-UniRule"/>
</dbReference>
<dbReference type="InterPro" id="IPR050660">
    <property type="entry name" value="NEK_Ser/Thr_kinase"/>
</dbReference>
<keyword evidence="4 7" id="KW-0547">Nucleotide-binding</keyword>
<comment type="caution">
    <text evidence="10">The sequence shown here is derived from an EMBL/GenBank/DDBJ whole genome shotgun (WGS) entry which is preliminary data.</text>
</comment>
<dbReference type="Gene3D" id="1.10.510.10">
    <property type="entry name" value="Transferase(Phosphotransferase) domain 1"/>
    <property type="match status" value="1"/>
</dbReference>
<evidence type="ECO:0000256" key="5">
    <source>
        <dbReference type="ARBA" id="ARBA00022777"/>
    </source>
</evidence>
<feature type="compositionally biased region" description="Low complexity" evidence="8">
    <location>
        <begin position="393"/>
        <end position="410"/>
    </location>
</feature>
<gene>
    <name evidence="10" type="ORF">IQ63_30185</name>
</gene>
<keyword evidence="10" id="KW-0723">Serine/threonine-protein kinase</keyword>
<dbReference type="EMBL" id="JPPY01000169">
    <property type="protein sequence ID" value="KND30013.1"/>
    <property type="molecule type" value="Genomic_DNA"/>
</dbReference>
<feature type="compositionally biased region" description="Pro residues" evidence="8">
    <location>
        <begin position="331"/>
        <end position="341"/>
    </location>
</feature>
<dbReference type="EC" id="2.7.11.1" evidence="2"/>
<keyword evidence="6 7" id="KW-0067">ATP-binding</keyword>
<dbReference type="Pfam" id="PF00069">
    <property type="entry name" value="Pkinase"/>
    <property type="match status" value="1"/>
</dbReference>
<reference evidence="11" key="1">
    <citation type="submission" date="2014-07" db="EMBL/GenBank/DDBJ databases">
        <title>Genome sequencing of plant-pathogenic Streptomyces species.</title>
        <authorList>
            <person name="Harrison J."/>
            <person name="Sapp M."/>
            <person name="Thwaites R."/>
            <person name="Studholme D.J."/>
        </authorList>
    </citation>
    <scope>NUCLEOTIDE SEQUENCE [LARGE SCALE GENOMIC DNA]</scope>
    <source>
        <strain evidence="11">NCPPB 4445</strain>
    </source>
</reference>
<comment type="similarity">
    <text evidence="1">Belongs to the protein kinase superfamily. NEK Ser/Thr protein kinase family. NIMA subfamily.</text>
</comment>
<feature type="region of interest" description="Disordered" evidence="8">
    <location>
        <begin position="459"/>
        <end position="582"/>
    </location>
</feature>
<evidence type="ECO:0000256" key="7">
    <source>
        <dbReference type="PROSITE-ProRule" id="PRU10141"/>
    </source>
</evidence>
<feature type="compositionally biased region" description="Low complexity" evidence="8">
    <location>
        <begin position="417"/>
        <end position="429"/>
    </location>
</feature>
<keyword evidence="5 10" id="KW-0418">Kinase</keyword>
<evidence type="ECO:0000259" key="9">
    <source>
        <dbReference type="PROSITE" id="PS50011"/>
    </source>
</evidence>
<dbReference type="Gene3D" id="1.10.101.10">
    <property type="entry name" value="PGBD-like superfamily/PGBD"/>
    <property type="match status" value="1"/>
</dbReference>
<dbReference type="InterPro" id="IPR008271">
    <property type="entry name" value="Ser/Thr_kinase_AS"/>
</dbReference>
<dbReference type="AlphaFoldDB" id="A0A0L0JWV8"/>
<evidence type="ECO:0000256" key="4">
    <source>
        <dbReference type="ARBA" id="ARBA00022741"/>
    </source>
</evidence>
<feature type="compositionally biased region" description="Low complexity" evidence="8">
    <location>
        <begin position="476"/>
        <end position="492"/>
    </location>
</feature>
<feature type="region of interest" description="Disordered" evidence="8">
    <location>
        <begin position="320"/>
        <end position="433"/>
    </location>
</feature>
<feature type="domain" description="Protein kinase" evidence="9">
    <location>
        <begin position="27"/>
        <end position="289"/>
    </location>
</feature>
<dbReference type="SUPFAM" id="SSF47090">
    <property type="entry name" value="PGBD-like"/>
    <property type="match status" value="1"/>
</dbReference>
<dbReference type="PROSITE" id="PS00108">
    <property type="entry name" value="PROTEIN_KINASE_ST"/>
    <property type="match status" value="1"/>
</dbReference>
<dbReference type="SUPFAM" id="SSF56112">
    <property type="entry name" value="Protein kinase-like (PK-like)"/>
    <property type="match status" value="1"/>
</dbReference>
<evidence type="ECO:0000256" key="2">
    <source>
        <dbReference type="ARBA" id="ARBA00012513"/>
    </source>
</evidence>
<dbReference type="InterPro" id="IPR000719">
    <property type="entry name" value="Prot_kinase_dom"/>
</dbReference>
<keyword evidence="3" id="KW-0808">Transferase</keyword>
<name>A0A0L0JWV8_9ACTN</name>
<dbReference type="PROSITE" id="PS00107">
    <property type="entry name" value="PROTEIN_KINASE_ATP"/>
    <property type="match status" value="1"/>
</dbReference>
<dbReference type="InterPro" id="IPR036365">
    <property type="entry name" value="PGBD-like_sf"/>
</dbReference>
<dbReference type="Gene3D" id="3.30.200.20">
    <property type="entry name" value="Phosphorylase Kinase, domain 1"/>
    <property type="match status" value="1"/>
</dbReference>
<evidence type="ECO:0000313" key="10">
    <source>
        <dbReference type="EMBL" id="KND30013.1"/>
    </source>
</evidence>
<feature type="region of interest" description="Disordered" evidence="8">
    <location>
        <begin position="273"/>
        <end position="293"/>
    </location>
</feature>
<dbReference type="CDD" id="cd14014">
    <property type="entry name" value="STKc_PknB_like"/>
    <property type="match status" value="1"/>
</dbReference>
<evidence type="ECO:0000256" key="3">
    <source>
        <dbReference type="ARBA" id="ARBA00022679"/>
    </source>
</evidence>
<dbReference type="GO" id="GO:0004674">
    <property type="term" value="F:protein serine/threonine kinase activity"/>
    <property type="evidence" value="ECO:0007669"/>
    <property type="project" value="UniProtKB-KW"/>
</dbReference>
<organism evidence="10 11">
    <name type="scientific">Streptomyces acidiscabies</name>
    <dbReference type="NCBI Taxonomy" id="42234"/>
    <lineage>
        <taxon>Bacteria</taxon>
        <taxon>Bacillati</taxon>
        <taxon>Actinomycetota</taxon>
        <taxon>Actinomycetes</taxon>
        <taxon>Kitasatosporales</taxon>
        <taxon>Streptomycetaceae</taxon>
        <taxon>Streptomyces</taxon>
    </lineage>
</organism>